<dbReference type="GO" id="GO:0006826">
    <property type="term" value="P:iron ion transport"/>
    <property type="evidence" value="ECO:0007669"/>
    <property type="project" value="UniProtKB-KW"/>
</dbReference>
<dbReference type="SUPFAM" id="SSF52540">
    <property type="entry name" value="P-loop containing nucleoside triphosphate hydrolases"/>
    <property type="match status" value="1"/>
</dbReference>
<evidence type="ECO:0000259" key="8">
    <source>
        <dbReference type="SMART" id="SM00382"/>
    </source>
</evidence>
<dbReference type="AlphaFoldDB" id="A0A2I1MY24"/>
<dbReference type="RefSeq" id="WP_010188886.1">
    <property type="nucleotide sequence ID" value="NZ_VIOG01000008.1"/>
</dbReference>
<dbReference type="PANTHER" id="PTHR42771">
    <property type="entry name" value="IRON(3+)-HYDROXAMATE IMPORT ATP-BINDING PROTEIN FHUC"/>
    <property type="match status" value="1"/>
</dbReference>
<keyword evidence="7" id="KW-0472">Membrane</keyword>
<keyword evidence="4" id="KW-0410">Iron transport</keyword>
<keyword evidence="6" id="KW-0406">Ion transport</keyword>
<keyword evidence="5" id="KW-0408">Iron</keyword>
<dbReference type="OMA" id="MSHGESF"/>
<keyword evidence="3" id="KW-1003">Cell membrane</keyword>
<evidence type="ECO:0000256" key="5">
    <source>
        <dbReference type="ARBA" id="ARBA00023004"/>
    </source>
</evidence>
<evidence type="ECO:0000256" key="2">
    <source>
        <dbReference type="ARBA" id="ARBA00022448"/>
    </source>
</evidence>
<organism evidence="9 10">
    <name type="scientific">Corynebacterium hiratae</name>
    <dbReference type="NCBI Taxonomy" id="3139423"/>
    <lineage>
        <taxon>Bacteria</taxon>
        <taxon>Bacillati</taxon>
        <taxon>Actinomycetota</taxon>
        <taxon>Actinomycetes</taxon>
        <taxon>Mycobacteriales</taxon>
        <taxon>Corynebacteriaceae</taxon>
        <taxon>Corynebacterium</taxon>
    </lineage>
</organism>
<protein>
    <submittedName>
        <fullName evidence="9">AAA family ATPase</fullName>
    </submittedName>
</protein>
<feature type="domain" description="AAA+ ATPase" evidence="8">
    <location>
        <begin position="38"/>
        <end position="191"/>
    </location>
</feature>
<evidence type="ECO:0000256" key="3">
    <source>
        <dbReference type="ARBA" id="ARBA00022475"/>
    </source>
</evidence>
<dbReference type="Proteomes" id="UP000320443">
    <property type="component" value="Unassembled WGS sequence"/>
</dbReference>
<keyword evidence="10" id="KW-1185">Reference proteome</keyword>
<evidence type="ECO:0000256" key="7">
    <source>
        <dbReference type="ARBA" id="ARBA00023136"/>
    </source>
</evidence>
<dbReference type="Gene3D" id="3.40.50.300">
    <property type="entry name" value="P-loop containing nucleotide triphosphate hydrolases"/>
    <property type="match status" value="2"/>
</dbReference>
<evidence type="ECO:0000256" key="6">
    <source>
        <dbReference type="ARBA" id="ARBA00023065"/>
    </source>
</evidence>
<dbReference type="Pfam" id="PF13304">
    <property type="entry name" value="AAA_21"/>
    <property type="match status" value="1"/>
</dbReference>
<accession>A0A2I1MY24</accession>
<evidence type="ECO:0000256" key="4">
    <source>
        <dbReference type="ARBA" id="ARBA00022496"/>
    </source>
</evidence>
<evidence type="ECO:0000313" key="9">
    <source>
        <dbReference type="EMBL" id="TRX59695.1"/>
    </source>
</evidence>
<dbReference type="InterPro" id="IPR003959">
    <property type="entry name" value="ATPase_AAA_core"/>
</dbReference>
<proteinExistence type="predicted"/>
<gene>
    <name evidence="9" type="ORF">FNY97_11165</name>
</gene>
<evidence type="ECO:0000313" key="10">
    <source>
        <dbReference type="Proteomes" id="UP000320443"/>
    </source>
</evidence>
<dbReference type="SMART" id="SM00382">
    <property type="entry name" value="AAA"/>
    <property type="match status" value="1"/>
</dbReference>
<reference evidence="9 10" key="1">
    <citation type="submission" date="2019-07" db="EMBL/GenBank/DDBJ databases">
        <title>Draft genome of C. aurimucosum strain 2274.</title>
        <authorList>
            <person name="Pacheco L.G.C."/>
            <person name="Aguiar E.R.G.R."/>
            <person name="Santos C.S."/>
            <person name="Rocha D.J.P.G."/>
            <person name="Sant'Anna L.O."/>
            <person name="Mattos-Guaraldi A.L."/>
            <person name="Santos L.S."/>
        </authorList>
    </citation>
    <scope>NUCLEOTIDE SEQUENCE [LARGE SCALE GENOMIC DNA]</scope>
    <source>
        <strain evidence="9 10">2274</strain>
    </source>
</reference>
<dbReference type="PANTHER" id="PTHR42771:SF2">
    <property type="entry name" value="IRON(3+)-HYDROXAMATE IMPORT ATP-BINDING PROTEIN FHUC"/>
    <property type="match status" value="1"/>
</dbReference>
<dbReference type="CDD" id="cd00267">
    <property type="entry name" value="ABC_ATPase"/>
    <property type="match status" value="1"/>
</dbReference>
<dbReference type="EMBL" id="VKDK01000023">
    <property type="protein sequence ID" value="TRX59695.1"/>
    <property type="molecule type" value="Genomic_DNA"/>
</dbReference>
<keyword evidence="2" id="KW-0813">Transport</keyword>
<evidence type="ECO:0000256" key="1">
    <source>
        <dbReference type="ARBA" id="ARBA00004202"/>
    </source>
</evidence>
<name>A0A2I1MY24_9CORY</name>
<comment type="caution">
    <text evidence="9">The sequence shown here is derived from an EMBL/GenBank/DDBJ whole genome shotgun (WGS) entry which is preliminary data.</text>
</comment>
<sequence length="216" mass="23449">MRDFYVDAYAALDGGHGPEWVSSVPGFVALRRQGLDLRAPVTVLTGDNGVGKSTLAEGIAFEYGFPERGGIWGVQRSAGPINPLRRWASLRLGTAPKDGYFLRAEAHYNVGSTAMSHGESVMDVVQRSFDGRGLYILDEPESGLSLVRQMTLMAEIHRAAEAGAQFIVVTHSPIVAAIPGARIVEITEDGFFLELRDVTQTLAFQSLREFLYASGC</sequence>
<dbReference type="InterPro" id="IPR027417">
    <property type="entry name" value="P-loop_NTPase"/>
</dbReference>
<dbReference type="InterPro" id="IPR003593">
    <property type="entry name" value="AAA+_ATPase"/>
</dbReference>
<dbReference type="GO" id="GO:0005886">
    <property type="term" value="C:plasma membrane"/>
    <property type="evidence" value="ECO:0007669"/>
    <property type="project" value="UniProtKB-SubCell"/>
</dbReference>
<dbReference type="InterPro" id="IPR051535">
    <property type="entry name" value="Siderophore_ABC-ATPase"/>
</dbReference>
<dbReference type="GO" id="GO:0005524">
    <property type="term" value="F:ATP binding"/>
    <property type="evidence" value="ECO:0007669"/>
    <property type="project" value="InterPro"/>
</dbReference>
<dbReference type="GO" id="GO:0016887">
    <property type="term" value="F:ATP hydrolysis activity"/>
    <property type="evidence" value="ECO:0007669"/>
    <property type="project" value="InterPro"/>
</dbReference>
<comment type="subcellular location">
    <subcellularLocation>
        <location evidence="1">Cell membrane</location>
        <topology evidence="1">Peripheral membrane protein</topology>
    </subcellularLocation>
</comment>
<dbReference type="GeneID" id="31924861"/>